<dbReference type="Gene3D" id="3.90.1150.10">
    <property type="entry name" value="Aspartate Aminotransferase, domain 1"/>
    <property type="match status" value="1"/>
</dbReference>
<dbReference type="Gene3D" id="3.40.640.10">
    <property type="entry name" value="Type I PLP-dependent aspartate aminotransferase-like (Major domain)"/>
    <property type="match status" value="1"/>
</dbReference>
<dbReference type="STRING" id="1379270.GEMMAAP_07240"/>
<evidence type="ECO:0000313" key="4">
    <source>
        <dbReference type="Proteomes" id="UP000076404"/>
    </source>
</evidence>
<accession>A0A143BJC6</accession>
<dbReference type="OrthoDB" id="9804366at2"/>
<reference evidence="3 4" key="2">
    <citation type="journal article" date="2016" name="Environ. Microbiol. Rep.">
        <title>Metagenomic evidence for the presence of phototrophic Gemmatimonadetes bacteria in diverse environments.</title>
        <authorList>
            <person name="Zeng Y."/>
            <person name="Baumbach J."/>
            <person name="Barbosa E.G."/>
            <person name="Azevedo V."/>
            <person name="Zhang C."/>
            <person name="Koblizek M."/>
        </authorList>
    </citation>
    <scope>NUCLEOTIDE SEQUENCE [LARGE SCALE GENOMIC DNA]</scope>
    <source>
        <strain evidence="3 4">AP64</strain>
    </source>
</reference>
<dbReference type="AlphaFoldDB" id="A0A143BJC6"/>
<proteinExistence type="predicted"/>
<dbReference type="InterPro" id="IPR000192">
    <property type="entry name" value="Aminotrans_V_dom"/>
</dbReference>
<evidence type="ECO:0000313" key="3">
    <source>
        <dbReference type="EMBL" id="AMW04693.1"/>
    </source>
</evidence>
<dbReference type="PANTHER" id="PTHR43092:SF6">
    <property type="entry name" value="BLR1280 PROTEIN"/>
    <property type="match status" value="1"/>
</dbReference>
<dbReference type="InterPro" id="IPR015421">
    <property type="entry name" value="PyrdxlP-dep_Trfase_major"/>
</dbReference>
<dbReference type="InterPro" id="IPR015424">
    <property type="entry name" value="PyrdxlP-dep_Trfase"/>
</dbReference>
<dbReference type="Pfam" id="PF00266">
    <property type="entry name" value="Aminotran_5"/>
    <property type="match status" value="1"/>
</dbReference>
<protein>
    <submittedName>
        <fullName evidence="3">Penicillin epimerase</fullName>
    </submittedName>
</protein>
<reference evidence="3 4" key="1">
    <citation type="journal article" date="2014" name="Proc. Natl. Acad. Sci. U.S.A.">
        <title>Functional type 2 photosynthetic reaction centers found in the rare bacterial phylum Gemmatimonadetes.</title>
        <authorList>
            <person name="Zeng Y."/>
            <person name="Feng F."/>
            <person name="Medova H."/>
            <person name="Dean J."/>
            <person name="Koblizek M."/>
        </authorList>
    </citation>
    <scope>NUCLEOTIDE SEQUENCE [LARGE SCALE GENOMIC DNA]</scope>
    <source>
        <strain evidence="3 4">AP64</strain>
    </source>
</reference>
<evidence type="ECO:0000259" key="2">
    <source>
        <dbReference type="Pfam" id="PF00266"/>
    </source>
</evidence>
<gene>
    <name evidence="3" type="ORF">GEMMAAP_07240</name>
</gene>
<feature type="domain" description="Aminotransferase class V" evidence="2">
    <location>
        <begin position="65"/>
        <end position="379"/>
    </location>
</feature>
<dbReference type="eggNOG" id="COG0520">
    <property type="taxonomic scope" value="Bacteria"/>
</dbReference>
<dbReference type="PANTHER" id="PTHR43092">
    <property type="entry name" value="L-CYSTEINE DESULFHYDRASE"/>
    <property type="match status" value="1"/>
</dbReference>
<keyword evidence="1" id="KW-0663">Pyridoxal phosphate</keyword>
<keyword evidence="4" id="KW-1185">Reference proteome</keyword>
<evidence type="ECO:0000256" key="1">
    <source>
        <dbReference type="ARBA" id="ARBA00022898"/>
    </source>
</evidence>
<dbReference type="SUPFAM" id="SSF53383">
    <property type="entry name" value="PLP-dependent transferases"/>
    <property type="match status" value="1"/>
</dbReference>
<organism evidence="3 4">
    <name type="scientific">Gemmatimonas phototrophica</name>
    <dbReference type="NCBI Taxonomy" id="1379270"/>
    <lineage>
        <taxon>Bacteria</taxon>
        <taxon>Pseudomonadati</taxon>
        <taxon>Gemmatimonadota</taxon>
        <taxon>Gemmatimonadia</taxon>
        <taxon>Gemmatimonadales</taxon>
        <taxon>Gemmatimonadaceae</taxon>
        <taxon>Gemmatimonas</taxon>
    </lineage>
</organism>
<dbReference type="KEGG" id="gph:GEMMAAP_07240"/>
<name>A0A143BJC6_9BACT</name>
<dbReference type="InterPro" id="IPR015422">
    <property type="entry name" value="PyrdxlP-dep_Trfase_small"/>
</dbReference>
<dbReference type="Proteomes" id="UP000076404">
    <property type="component" value="Chromosome"/>
</dbReference>
<dbReference type="RefSeq" id="WP_026850445.1">
    <property type="nucleotide sequence ID" value="NZ_CP011454.1"/>
</dbReference>
<sequence length="416" mass="46116">MHKRDFLRTVGGATLGLLLPPAQLRALATLTPGELARRDDFWTALRGQYKVPAEFIHLEHGYYSMQSQPVLEKYVQHIRDVNALSSRYMRTVQVPNKARVQARLAALAGCTPQELIITRNTTESLDTVISGFDWKPGDEAVMAVHDYGAMLDQFKLMERRWGIVNKRVTVPIDPQSDDEVVQVYANAITPRTKLLMVCHLINITGHVLPVRKICDMAHARGVPVMVDGAHAFAQLDFRIPDLDCDFYGASLHKWLGTPLGAGILYVKPGSVEKLWPLYGDEGFAANDIRKLNHTGTHPVHTDLAIEDAIAFHEAIGIQRKQERLRWLQQYWTTKVRGKKGINLFTPSDPARTGAIANVGIVGMKPGDLATALMERYKIFTVAINTAGVAGVRITPQLFTTTQELDALVNALTALAG</sequence>
<dbReference type="EMBL" id="CP011454">
    <property type="protein sequence ID" value="AMW04693.1"/>
    <property type="molecule type" value="Genomic_DNA"/>
</dbReference>